<dbReference type="InterPro" id="IPR024344">
    <property type="entry name" value="MDMPI_metal-binding"/>
</dbReference>
<gene>
    <name evidence="2" type="ORF">H9L10_04690</name>
</gene>
<evidence type="ECO:0000313" key="2">
    <source>
        <dbReference type="EMBL" id="QNN50331.1"/>
    </source>
</evidence>
<keyword evidence="2" id="KW-0670">Pyruvate</keyword>
<keyword evidence="3" id="KW-1185">Reference proteome</keyword>
<dbReference type="GO" id="GO:0016853">
    <property type="term" value="F:isomerase activity"/>
    <property type="evidence" value="ECO:0007669"/>
    <property type="project" value="UniProtKB-KW"/>
</dbReference>
<dbReference type="EMBL" id="CP060712">
    <property type="protein sequence ID" value="QNN50331.1"/>
    <property type="molecule type" value="Genomic_DNA"/>
</dbReference>
<keyword evidence="2" id="KW-0413">Isomerase</keyword>
<reference evidence="2 3" key="1">
    <citation type="submission" date="2020-08" db="EMBL/GenBank/DDBJ databases">
        <title>Genome sequence of Phycicoccus endophyticus JCM 31784T.</title>
        <authorList>
            <person name="Hyun D.-W."/>
            <person name="Bae J.-W."/>
        </authorList>
    </citation>
    <scope>NUCLEOTIDE SEQUENCE [LARGE SCALE GENOMIC DNA]</scope>
    <source>
        <strain evidence="2 3">JCM 31784</strain>
    </source>
</reference>
<sequence>MGVTIPHPEALTTFGISVRAFLEACTGLEELDLLAPSRCRGWLRLDVVTHVVVGWEELLGGFATPTSATATVDAATYWRAYAQGRRGTDPVLTLMDQRRHTDAYRRPAGAVEKLRDLGHRTLTAADALREGRHLFQGHVLTSGDLLASWAVENVVHHLDLLVGVSAPTAPLRLARATVESLLDEPLPDGWDDVTATLVATGRVPVPAGQGHLADRLPVLG</sequence>
<organism evidence="2 3">
    <name type="scientific">Phycicoccus endophyticus</name>
    <dbReference type="NCBI Taxonomy" id="1690220"/>
    <lineage>
        <taxon>Bacteria</taxon>
        <taxon>Bacillati</taxon>
        <taxon>Actinomycetota</taxon>
        <taxon>Actinomycetes</taxon>
        <taxon>Micrococcales</taxon>
        <taxon>Intrasporangiaceae</taxon>
        <taxon>Phycicoccus</taxon>
    </lineage>
</organism>
<protein>
    <submittedName>
        <fullName evidence="2">Maleylpyruvate isomerase N-terminal domain-containing protein</fullName>
    </submittedName>
</protein>
<evidence type="ECO:0000313" key="3">
    <source>
        <dbReference type="Proteomes" id="UP000515976"/>
    </source>
</evidence>
<dbReference type="SUPFAM" id="SSF109854">
    <property type="entry name" value="DinB/YfiT-like putative metalloenzymes"/>
    <property type="match status" value="1"/>
</dbReference>
<dbReference type="Gene3D" id="1.20.120.450">
    <property type="entry name" value="dinb family like domain"/>
    <property type="match status" value="1"/>
</dbReference>
<dbReference type="Pfam" id="PF11716">
    <property type="entry name" value="MDMPI_N"/>
    <property type="match status" value="1"/>
</dbReference>
<proteinExistence type="predicted"/>
<dbReference type="KEGG" id="pei:H9L10_04690"/>
<dbReference type="InterPro" id="IPR034660">
    <property type="entry name" value="DinB/YfiT-like"/>
</dbReference>
<accession>A0A7G9R406</accession>
<dbReference type="RefSeq" id="WP_166097855.1">
    <property type="nucleotide sequence ID" value="NZ_BMMY01000001.1"/>
</dbReference>
<dbReference type="Proteomes" id="UP000515976">
    <property type="component" value="Chromosome"/>
</dbReference>
<dbReference type="GO" id="GO:0046872">
    <property type="term" value="F:metal ion binding"/>
    <property type="evidence" value="ECO:0007669"/>
    <property type="project" value="InterPro"/>
</dbReference>
<feature type="domain" description="Mycothiol-dependent maleylpyruvate isomerase metal-binding" evidence="1">
    <location>
        <begin position="18"/>
        <end position="160"/>
    </location>
</feature>
<dbReference type="AlphaFoldDB" id="A0A7G9R406"/>
<evidence type="ECO:0000259" key="1">
    <source>
        <dbReference type="Pfam" id="PF11716"/>
    </source>
</evidence>
<name>A0A7G9R406_9MICO</name>